<proteinExistence type="predicted"/>
<organism evidence="1">
    <name type="scientific">Siphoviridae sp. ctE6L85</name>
    <dbReference type="NCBI Taxonomy" id="2826202"/>
    <lineage>
        <taxon>Viruses</taxon>
        <taxon>Duplodnaviria</taxon>
        <taxon>Heunggongvirae</taxon>
        <taxon>Uroviricota</taxon>
        <taxon>Caudoviricetes</taxon>
    </lineage>
</organism>
<evidence type="ECO:0000313" key="1">
    <source>
        <dbReference type="EMBL" id="DAE21394.1"/>
    </source>
</evidence>
<sequence length="155" mass="18316">MSVYKSKRSTSAIQYVENARQLQVFTIKNCVKFPKRYTYIVVQKIANLVEDIDTHVRVAESMMPTNLHEAQLKRDELTYTFGLLNSLDDKLQLMYDIVSDNPNFKTEFKWLPNAMLEWGRLIQKERDLITGVKKADRKRFKEKFKEYEDNSIPAD</sequence>
<reference evidence="1" key="1">
    <citation type="journal article" date="2021" name="Proc. Natl. Acad. Sci. U.S.A.">
        <title>A Catalog of Tens of Thousands of Viruses from Human Metagenomes Reveals Hidden Associations with Chronic Diseases.</title>
        <authorList>
            <person name="Tisza M.J."/>
            <person name="Buck C.B."/>
        </authorList>
    </citation>
    <scope>NUCLEOTIDE SEQUENCE</scope>
    <source>
        <strain evidence="1">CtE6L85</strain>
    </source>
</reference>
<name>A0A8S5QQV2_9CAUD</name>
<protein>
    <submittedName>
        <fullName evidence="1">Uncharacterized protein</fullName>
    </submittedName>
</protein>
<dbReference type="EMBL" id="BK015711">
    <property type="protein sequence ID" value="DAE21394.1"/>
    <property type="molecule type" value="Genomic_DNA"/>
</dbReference>
<accession>A0A8S5QQV2</accession>